<protein>
    <submittedName>
        <fullName evidence="1">Uncharacterized protein</fullName>
    </submittedName>
</protein>
<accession>A0ABD3AD29</accession>
<sequence>MQEKEKLNKYNRDSVTTHYTKLRDSLKEGLEADISWPLSVGQRVIAMHPKQERFTMEPCTAPHVHAKEADVQTLSQLSRADGQFLSGLSCCTLTEFKVHEKQGSG</sequence>
<keyword evidence="2" id="KW-1185">Reference proteome</keyword>
<name>A0ABD3AD29_9GENT</name>
<evidence type="ECO:0000313" key="1">
    <source>
        <dbReference type="EMBL" id="KAL3529726.1"/>
    </source>
</evidence>
<evidence type="ECO:0000313" key="2">
    <source>
        <dbReference type="Proteomes" id="UP001630127"/>
    </source>
</evidence>
<dbReference type="PANTHER" id="PTHR21689">
    <property type="entry name" value="LIN-9"/>
    <property type="match status" value="1"/>
</dbReference>
<comment type="caution">
    <text evidence="1">The sequence shown here is derived from an EMBL/GenBank/DDBJ whole genome shotgun (WGS) entry which is preliminary data.</text>
</comment>
<reference evidence="1 2" key="1">
    <citation type="submission" date="2024-11" db="EMBL/GenBank/DDBJ databases">
        <title>A near-complete genome assembly of Cinchona calisaya.</title>
        <authorList>
            <person name="Lian D.C."/>
            <person name="Zhao X.W."/>
            <person name="Wei L."/>
        </authorList>
    </citation>
    <scope>NUCLEOTIDE SEQUENCE [LARGE SCALE GENOMIC DNA]</scope>
    <source>
        <tissue evidence="1">Nenye</tissue>
    </source>
</reference>
<dbReference type="EMBL" id="JBJUIK010000004">
    <property type="protein sequence ID" value="KAL3529726.1"/>
    <property type="molecule type" value="Genomic_DNA"/>
</dbReference>
<organism evidence="1 2">
    <name type="scientific">Cinchona calisaya</name>
    <dbReference type="NCBI Taxonomy" id="153742"/>
    <lineage>
        <taxon>Eukaryota</taxon>
        <taxon>Viridiplantae</taxon>
        <taxon>Streptophyta</taxon>
        <taxon>Embryophyta</taxon>
        <taxon>Tracheophyta</taxon>
        <taxon>Spermatophyta</taxon>
        <taxon>Magnoliopsida</taxon>
        <taxon>eudicotyledons</taxon>
        <taxon>Gunneridae</taxon>
        <taxon>Pentapetalae</taxon>
        <taxon>asterids</taxon>
        <taxon>lamiids</taxon>
        <taxon>Gentianales</taxon>
        <taxon>Rubiaceae</taxon>
        <taxon>Cinchonoideae</taxon>
        <taxon>Cinchoneae</taxon>
        <taxon>Cinchona</taxon>
    </lineage>
</organism>
<proteinExistence type="predicted"/>
<gene>
    <name evidence="1" type="ORF">ACH5RR_009048</name>
</gene>
<dbReference type="InterPro" id="IPR010561">
    <property type="entry name" value="LIN-9/ALY1"/>
</dbReference>
<dbReference type="Proteomes" id="UP001630127">
    <property type="component" value="Unassembled WGS sequence"/>
</dbReference>
<dbReference type="PANTHER" id="PTHR21689:SF2">
    <property type="entry name" value="PROTEIN LIN-9 HOMOLOG"/>
    <property type="match status" value="1"/>
</dbReference>
<dbReference type="AlphaFoldDB" id="A0ABD3AD29"/>